<dbReference type="PANTHER" id="PTHR43773">
    <property type="entry name" value="MAGNESIUM TRANSPORTER MGTE"/>
    <property type="match status" value="1"/>
</dbReference>
<dbReference type="SMART" id="SM00116">
    <property type="entry name" value="CBS"/>
    <property type="match status" value="1"/>
</dbReference>
<dbReference type="InterPro" id="IPR038076">
    <property type="entry name" value="MgtE_N_sf"/>
</dbReference>
<feature type="domain" description="CBS" evidence="3">
    <location>
        <begin position="131"/>
        <end position="188"/>
    </location>
</feature>
<dbReference type="Proteomes" id="UP000275461">
    <property type="component" value="Unassembled WGS sequence"/>
</dbReference>
<evidence type="ECO:0000313" key="4">
    <source>
        <dbReference type="EMBL" id="RLK48606.1"/>
    </source>
</evidence>
<dbReference type="EMBL" id="RCDA01000002">
    <property type="protein sequence ID" value="RLK48606.1"/>
    <property type="molecule type" value="Genomic_DNA"/>
</dbReference>
<dbReference type="SMART" id="SM00924">
    <property type="entry name" value="MgtE_N"/>
    <property type="match status" value="1"/>
</dbReference>
<keyword evidence="2" id="KW-1133">Transmembrane helix</keyword>
<protein>
    <submittedName>
        <fullName evidence="4">CBS domain protein</fullName>
    </submittedName>
</protein>
<feature type="transmembrane region" description="Helical" evidence="2">
    <location>
        <begin position="257"/>
        <end position="278"/>
    </location>
</feature>
<evidence type="ECO:0000313" key="5">
    <source>
        <dbReference type="Proteomes" id="UP000275461"/>
    </source>
</evidence>
<keyword evidence="1" id="KW-0129">CBS domain</keyword>
<comment type="caution">
    <text evidence="4">The sequence shown here is derived from an EMBL/GenBank/DDBJ whole genome shotgun (WGS) entry which is preliminary data.</text>
</comment>
<accession>A0A498C217</accession>
<dbReference type="CDD" id="cd02205">
    <property type="entry name" value="CBS_pair_SF"/>
    <property type="match status" value="1"/>
</dbReference>
<sequence>MIEAIIHNLHLGRTRRAAELCLHLDITQQVRLFSALDGSDIPVLFNRLPYRRALKIFRGMSVGARQRLLSALPAEAAARLLTPVPLPELVLALDETPVNRLQDILRALPAERRQALLGALEQPTGAVGRYMRPDTLAVTRGTPVEGAMKKLLRHQAHVLFVVDERGRYLGFVTRGSLAGREAAAPVERQLLGIGLALTPEQALSGVRGLMARAGVGVLPVLDERGALAGALHGRDLPPVTVDEVRARRRGGGLRRMLSLGLVTGGLLGLPLMVTLFFGTLA</sequence>
<keyword evidence="5" id="KW-1185">Reference proteome</keyword>
<dbReference type="SUPFAM" id="SSF54631">
    <property type="entry name" value="CBS-domain pair"/>
    <property type="match status" value="1"/>
</dbReference>
<dbReference type="Gene3D" id="1.25.60.10">
    <property type="entry name" value="MgtE N-terminal domain-like"/>
    <property type="match status" value="1"/>
</dbReference>
<dbReference type="InterPro" id="IPR000644">
    <property type="entry name" value="CBS_dom"/>
</dbReference>
<evidence type="ECO:0000259" key="3">
    <source>
        <dbReference type="PROSITE" id="PS51371"/>
    </source>
</evidence>
<dbReference type="PANTHER" id="PTHR43773:SF1">
    <property type="entry name" value="MAGNESIUM TRANSPORTER MGTE"/>
    <property type="match status" value="1"/>
</dbReference>
<dbReference type="Gene3D" id="3.10.580.10">
    <property type="entry name" value="CBS-domain"/>
    <property type="match status" value="1"/>
</dbReference>
<gene>
    <name evidence="4" type="ORF">DFR31_1712</name>
</gene>
<proteinExistence type="predicted"/>
<reference evidence="4 5" key="1">
    <citation type="submission" date="2018-10" db="EMBL/GenBank/DDBJ databases">
        <title>Genomic Encyclopedia of Type Strains, Phase IV (KMG-IV): sequencing the most valuable type-strain genomes for metagenomic binning, comparative biology and taxonomic classification.</title>
        <authorList>
            <person name="Goeker M."/>
        </authorList>
    </citation>
    <scope>NUCLEOTIDE SEQUENCE [LARGE SCALE GENOMIC DNA]</scope>
    <source>
        <strain evidence="4 5">DSM 12769</strain>
    </source>
</reference>
<keyword evidence="2" id="KW-0472">Membrane</keyword>
<dbReference type="InterPro" id="IPR006669">
    <property type="entry name" value="MgtE_transporter"/>
</dbReference>
<evidence type="ECO:0000256" key="2">
    <source>
        <dbReference type="SAM" id="Phobius"/>
    </source>
</evidence>
<dbReference type="InterPro" id="IPR046342">
    <property type="entry name" value="CBS_dom_sf"/>
</dbReference>
<dbReference type="RefSeq" id="WP_170153645.1">
    <property type="nucleotide sequence ID" value="NZ_RCDA01000002.1"/>
</dbReference>
<dbReference type="GO" id="GO:0015095">
    <property type="term" value="F:magnesium ion transmembrane transporter activity"/>
    <property type="evidence" value="ECO:0007669"/>
    <property type="project" value="InterPro"/>
</dbReference>
<dbReference type="SUPFAM" id="SSF158791">
    <property type="entry name" value="MgtE N-terminal domain-like"/>
    <property type="match status" value="1"/>
</dbReference>
<dbReference type="InterPro" id="IPR006668">
    <property type="entry name" value="Mg_transptr_MgtE_intracell_dom"/>
</dbReference>
<evidence type="ECO:0000256" key="1">
    <source>
        <dbReference type="PROSITE-ProRule" id="PRU00703"/>
    </source>
</evidence>
<name>A0A498C217_9GAMM</name>
<dbReference type="Pfam" id="PF00571">
    <property type="entry name" value="CBS"/>
    <property type="match status" value="1"/>
</dbReference>
<keyword evidence="2" id="KW-0812">Transmembrane</keyword>
<dbReference type="Pfam" id="PF03448">
    <property type="entry name" value="MgtE_N"/>
    <property type="match status" value="1"/>
</dbReference>
<dbReference type="PROSITE" id="PS51371">
    <property type="entry name" value="CBS"/>
    <property type="match status" value="1"/>
</dbReference>
<organism evidence="4 5">
    <name type="scientific">Alkalispirillum mobile</name>
    <dbReference type="NCBI Taxonomy" id="85925"/>
    <lineage>
        <taxon>Bacteria</taxon>
        <taxon>Pseudomonadati</taxon>
        <taxon>Pseudomonadota</taxon>
        <taxon>Gammaproteobacteria</taxon>
        <taxon>Chromatiales</taxon>
        <taxon>Ectothiorhodospiraceae</taxon>
        <taxon>Alkalispirillum</taxon>
    </lineage>
</organism>
<dbReference type="AlphaFoldDB" id="A0A498C217"/>
<dbReference type="GO" id="GO:0016020">
    <property type="term" value="C:membrane"/>
    <property type="evidence" value="ECO:0007669"/>
    <property type="project" value="InterPro"/>
</dbReference>